<reference evidence="2" key="2">
    <citation type="submission" date="2015-01" db="EMBL/GenBank/DDBJ databases">
        <title>Evolutionary Origins and Diversification of the Mycorrhizal Mutualists.</title>
        <authorList>
            <consortium name="DOE Joint Genome Institute"/>
            <consortium name="Mycorrhizal Genomics Consortium"/>
            <person name="Kohler A."/>
            <person name="Kuo A."/>
            <person name="Nagy L.G."/>
            <person name="Floudas D."/>
            <person name="Copeland A."/>
            <person name="Barry K.W."/>
            <person name="Cichocki N."/>
            <person name="Veneault-Fourrey C."/>
            <person name="LaButti K."/>
            <person name="Lindquist E.A."/>
            <person name="Lipzen A."/>
            <person name="Lundell T."/>
            <person name="Morin E."/>
            <person name="Murat C."/>
            <person name="Riley R."/>
            <person name="Ohm R."/>
            <person name="Sun H."/>
            <person name="Tunlid A."/>
            <person name="Henrissat B."/>
            <person name="Grigoriev I.V."/>
            <person name="Hibbett D.S."/>
            <person name="Martin F."/>
        </authorList>
    </citation>
    <scope>NUCLEOTIDE SEQUENCE [LARGE SCALE GENOMIC DNA]</scope>
    <source>
        <strain evidence="2">UH-Slu-Lm8-n1</strain>
    </source>
</reference>
<name>A0A0D0ATW0_9AGAM</name>
<dbReference type="HOGENOM" id="CLU_2887352_0_0_1"/>
<evidence type="ECO:0000313" key="1">
    <source>
        <dbReference type="EMBL" id="KIK45121.1"/>
    </source>
</evidence>
<dbReference type="InParanoid" id="A0A0D0ATW0"/>
<dbReference type="AlphaFoldDB" id="A0A0D0ATW0"/>
<accession>A0A0D0ATW0</accession>
<dbReference type="Proteomes" id="UP000054485">
    <property type="component" value="Unassembled WGS sequence"/>
</dbReference>
<reference evidence="1 2" key="1">
    <citation type="submission" date="2014-04" db="EMBL/GenBank/DDBJ databases">
        <authorList>
            <consortium name="DOE Joint Genome Institute"/>
            <person name="Kuo A."/>
            <person name="Ruytinx J."/>
            <person name="Rineau F."/>
            <person name="Colpaert J."/>
            <person name="Kohler A."/>
            <person name="Nagy L.G."/>
            <person name="Floudas D."/>
            <person name="Copeland A."/>
            <person name="Barry K.W."/>
            <person name="Cichocki N."/>
            <person name="Veneault-Fourrey C."/>
            <person name="LaButti K."/>
            <person name="Lindquist E.A."/>
            <person name="Lipzen A."/>
            <person name="Lundell T."/>
            <person name="Morin E."/>
            <person name="Murat C."/>
            <person name="Sun H."/>
            <person name="Tunlid A."/>
            <person name="Henrissat B."/>
            <person name="Grigoriev I.V."/>
            <person name="Hibbett D.S."/>
            <person name="Martin F."/>
            <person name="Nordberg H.P."/>
            <person name="Cantor M.N."/>
            <person name="Hua S.X."/>
        </authorList>
    </citation>
    <scope>NUCLEOTIDE SEQUENCE [LARGE SCALE GENOMIC DNA]</scope>
    <source>
        <strain evidence="1 2">UH-Slu-Lm8-n1</strain>
    </source>
</reference>
<organism evidence="1 2">
    <name type="scientific">Suillus luteus UH-Slu-Lm8-n1</name>
    <dbReference type="NCBI Taxonomy" id="930992"/>
    <lineage>
        <taxon>Eukaryota</taxon>
        <taxon>Fungi</taxon>
        <taxon>Dikarya</taxon>
        <taxon>Basidiomycota</taxon>
        <taxon>Agaricomycotina</taxon>
        <taxon>Agaricomycetes</taxon>
        <taxon>Agaricomycetidae</taxon>
        <taxon>Boletales</taxon>
        <taxon>Suillineae</taxon>
        <taxon>Suillaceae</taxon>
        <taxon>Suillus</taxon>
    </lineage>
</organism>
<proteinExistence type="predicted"/>
<protein>
    <submittedName>
        <fullName evidence="1">Uncharacterized protein</fullName>
    </submittedName>
</protein>
<evidence type="ECO:0000313" key="2">
    <source>
        <dbReference type="Proteomes" id="UP000054485"/>
    </source>
</evidence>
<dbReference type="EMBL" id="KN835178">
    <property type="protein sequence ID" value="KIK45121.1"/>
    <property type="molecule type" value="Genomic_DNA"/>
</dbReference>
<keyword evidence="2" id="KW-1185">Reference proteome</keyword>
<sequence length="63" mass="7427">MQFQHSEEGYGLSHRIWDYQPATTITTRSFVVCNRRLAKPVIHVWRDPLLIDVNEGSTHRYIS</sequence>
<gene>
    <name evidence="1" type="ORF">CY34DRAFT_801975</name>
</gene>